<evidence type="ECO:0000313" key="3">
    <source>
        <dbReference type="Proteomes" id="UP000051269"/>
    </source>
</evidence>
<dbReference type="AlphaFoldDB" id="A0A0R2RND6"/>
<evidence type="ECO:0000313" key="2">
    <source>
        <dbReference type="EMBL" id="KRO62587.1"/>
    </source>
</evidence>
<comment type="caution">
    <text evidence="2">The sequence shown here is derived from an EMBL/GenBank/DDBJ whole genome shotgun (WGS) entry which is preliminary data.</text>
</comment>
<organism evidence="2 3">
    <name type="scientific">Verrucomicrobia subdivision 6 bacterium BACL9 MAG-120507-bin52</name>
    <dbReference type="NCBI Taxonomy" id="1655590"/>
    <lineage>
        <taxon>Bacteria</taxon>
        <taxon>Pseudomonadati</taxon>
        <taxon>Verrucomicrobiota</taxon>
        <taxon>Verrucomicrobiia</taxon>
        <taxon>Verrucomicrobiales</taxon>
        <taxon>Verrucomicrobia subdivision 6</taxon>
    </lineage>
</organism>
<dbReference type="Gene3D" id="3.90.25.10">
    <property type="entry name" value="UDP-galactose 4-epimerase, domain 1"/>
    <property type="match status" value="1"/>
</dbReference>
<dbReference type="PANTHER" id="PTHR43245">
    <property type="entry name" value="BIFUNCTIONAL POLYMYXIN RESISTANCE PROTEIN ARNA"/>
    <property type="match status" value="1"/>
</dbReference>
<gene>
    <name evidence="2" type="ORF">ABR82_03860</name>
</gene>
<dbReference type="EMBL" id="LIBO01000055">
    <property type="protein sequence ID" value="KRO62587.1"/>
    <property type="molecule type" value="Genomic_DNA"/>
</dbReference>
<name>A0A0R2RND6_9BACT</name>
<feature type="domain" description="NAD-dependent epimerase/dehydratase" evidence="1">
    <location>
        <begin position="4"/>
        <end position="231"/>
    </location>
</feature>
<accession>A0A0R2RND6</accession>
<dbReference type="InterPro" id="IPR036291">
    <property type="entry name" value="NAD(P)-bd_dom_sf"/>
</dbReference>
<dbReference type="InterPro" id="IPR001509">
    <property type="entry name" value="Epimerase_deHydtase"/>
</dbReference>
<evidence type="ECO:0000259" key="1">
    <source>
        <dbReference type="Pfam" id="PF01370"/>
    </source>
</evidence>
<protein>
    <recommendedName>
        <fullName evidence="1">NAD-dependent epimerase/dehydratase domain-containing protein</fullName>
    </recommendedName>
</protein>
<dbReference type="Proteomes" id="UP000051269">
    <property type="component" value="Unassembled WGS sequence"/>
</dbReference>
<dbReference type="PANTHER" id="PTHR43245:SF13">
    <property type="entry name" value="UDP-D-APIOSE_UDP-D-XYLOSE SYNTHASE 2"/>
    <property type="match status" value="1"/>
</dbReference>
<dbReference type="Gene3D" id="3.40.50.720">
    <property type="entry name" value="NAD(P)-binding Rossmann-like Domain"/>
    <property type="match status" value="1"/>
</dbReference>
<sequence>MKFLVTGGAGFIGSHLVAHLLPHGSVTILDNLASGNRDNLAGISYHWIEGSILDSHLLAQSLVGVTHVFHLAAMVSVPESVAHPAECHQMNVEGTRRVLLAASQAGAARFVLASSCAIYGNDPVMPKTESLSPAPASPYAESKLAGEQLCADSSLPAVALRFFNVYGPRQDPSGPYAAAVPRFLDAAREGAPLTIHGDGKQTRDFVYVDDVTAALAHAAFHPELQGVYNVASGHSTSILELAQTIQSIAHSSSPICHAPARPADVRFSSASIERLRATGWHPRFSLSEGLCRLLSTR</sequence>
<dbReference type="InterPro" id="IPR050177">
    <property type="entry name" value="Lipid_A_modif_metabolic_enz"/>
</dbReference>
<dbReference type="SUPFAM" id="SSF51735">
    <property type="entry name" value="NAD(P)-binding Rossmann-fold domains"/>
    <property type="match status" value="1"/>
</dbReference>
<dbReference type="Pfam" id="PF01370">
    <property type="entry name" value="Epimerase"/>
    <property type="match status" value="1"/>
</dbReference>
<proteinExistence type="predicted"/>
<reference evidence="2 3" key="1">
    <citation type="submission" date="2015-10" db="EMBL/GenBank/DDBJ databases">
        <title>Metagenome-Assembled Genomes uncover a global brackish microbiome.</title>
        <authorList>
            <person name="Hugerth L.W."/>
            <person name="Larsson J."/>
            <person name="Alneberg J."/>
            <person name="Lindh M.V."/>
            <person name="Legrand C."/>
            <person name="Pinhassi J."/>
            <person name="Andersson A.F."/>
        </authorList>
    </citation>
    <scope>NUCLEOTIDE SEQUENCE [LARGE SCALE GENOMIC DNA]</scope>
    <source>
        <strain evidence="2">BACL18 MAG-120507-bin52</strain>
    </source>
</reference>